<evidence type="ECO:0000256" key="8">
    <source>
        <dbReference type="ARBA" id="ARBA00023316"/>
    </source>
</evidence>
<dbReference type="Pfam" id="PF08245">
    <property type="entry name" value="Mur_ligase_M"/>
    <property type="match status" value="1"/>
</dbReference>
<evidence type="ECO:0000256" key="6">
    <source>
        <dbReference type="ARBA" id="ARBA00022984"/>
    </source>
</evidence>
<dbReference type="InterPro" id="IPR036615">
    <property type="entry name" value="Mur_ligase_C_dom_sf"/>
</dbReference>
<dbReference type="GO" id="GO:0016881">
    <property type="term" value="F:acid-amino acid ligase activity"/>
    <property type="evidence" value="ECO:0007669"/>
    <property type="project" value="InterPro"/>
</dbReference>
<dbReference type="GO" id="GO:0005524">
    <property type="term" value="F:ATP binding"/>
    <property type="evidence" value="ECO:0007669"/>
    <property type="project" value="UniProtKB-KW"/>
</dbReference>
<keyword evidence="5" id="KW-0133">Cell shape</keyword>
<dbReference type="PANTHER" id="PTHR43445">
    <property type="entry name" value="UDP-N-ACETYLMURAMATE--L-ALANINE LIGASE-RELATED"/>
    <property type="match status" value="1"/>
</dbReference>
<dbReference type="Pfam" id="PF02875">
    <property type="entry name" value="Mur_ligase_C"/>
    <property type="match status" value="1"/>
</dbReference>
<keyword evidence="1 12" id="KW-0436">Ligase</keyword>
<dbReference type="PANTHER" id="PTHR43445:SF5">
    <property type="entry name" value="UDP-N-ACETYLMURAMATE--L-ALANYL-GAMMA-D-GLUTAMYL-MESO-2,6-DIAMINOHEPTANDIOATE LIGASE"/>
    <property type="match status" value="1"/>
</dbReference>
<dbReference type="SUPFAM" id="SSF51984">
    <property type="entry name" value="MurCD N-terminal domain"/>
    <property type="match status" value="1"/>
</dbReference>
<comment type="caution">
    <text evidence="12">The sequence shown here is derived from an EMBL/GenBank/DDBJ whole genome shotgun (WGS) entry which is preliminary data.</text>
</comment>
<dbReference type="RefSeq" id="WP_002693965.1">
    <property type="nucleotide sequence ID" value="NZ_AAWS01000003.1"/>
</dbReference>
<feature type="domain" description="Mur ligase N-terminal catalytic" evidence="9">
    <location>
        <begin position="7"/>
        <end position="103"/>
    </location>
</feature>
<evidence type="ECO:0000259" key="9">
    <source>
        <dbReference type="Pfam" id="PF01225"/>
    </source>
</evidence>
<feature type="domain" description="Mur ligase C-terminal" evidence="10">
    <location>
        <begin position="312"/>
        <end position="433"/>
    </location>
</feature>
<dbReference type="Gene3D" id="3.40.1190.10">
    <property type="entry name" value="Mur-like, catalytic domain"/>
    <property type="match status" value="1"/>
</dbReference>
<evidence type="ECO:0000256" key="5">
    <source>
        <dbReference type="ARBA" id="ARBA00022960"/>
    </source>
</evidence>
<dbReference type="AlphaFoldDB" id="A1ZE81"/>
<dbReference type="InterPro" id="IPR004101">
    <property type="entry name" value="Mur_ligase_C"/>
</dbReference>
<dbReference type="Proteomes" id="UP000004095">
    <property type="component" value="Unassembled WGS sequence"/>
</dbReference>
<dbReference type="SUPFAM" id="SSF53623">
    <property type="entry name" value="MurD-like peptide ligases, catalytic domain"/>
    <property type="match status" value="1"/>
</dbReference>
<dbReference type="GO" id="GO:0071555">
    <property type="term" value="P:cell wall organization"/>
    <property type="evidence" value="ECO:0007669"/>
    <property type="project" value="UniProtKB-KW"/>
</dbReference>
<evidence type="ECO:0000256" key="2">
    <source>
        <dbReference type="ARBA" id="ARBA00022618"/>
    </source>
</evidence>
<evidence type="ECO:0000259" key="10">
    <source>
        <dbReference type="Pfam" id="PF02875"/>
    </source>
</evidence>
<dbReference type="OrthoDB" id="9804126at2"/>
<dbReference type="Gene3D" id="3.90.190.20">
    <property type="entry name" value="Mur ligase, C-terminal domain"/>
    <property type="match status" value="1"/>
</dbReference>
<evidence type="ECO:0000256" key="4">
    <source>
        <dbReference type="ARBA" id="ARBA00022840"/>
    </source>
</evidence>
<feature type="domain" description="Mur ligase central" evidence="11">
    <location>
        <begin position="113"/>
        <end position="289"/>
    </location>
</feature>
<dbReference type="GO" id="GO:0051301">
    <property type="term" value="P:cell division"/>
    <property type="evidence" value="ECO:0007669"/>
    <property type="project" value="UniProtKB-KW"/>
</dbReference>
<dbReference type="Pfam" id="PF01225">
    <property type="entry name" value="Mur_ligase"/>
    <property type="match status" value="1"/>
</dbReference>
<dbReference type="InterPro" id="IPR013221">
    <property type="entry name" value="Mur_ligase_cen"/>
</dbReference>
<dbReference type="eggNOG" id="COG0773">
    <property type="taxonomic scope" value="Bacteria"/>
</dbReference>
<dbReference type="SUPFAM" id="SSF53244">
    <property type="entry name" value="MurD-like peptide ligases, peptide-binding domain"/>
    <property type="match status" value="1"/>
</dbReference>
<keyword evidence="3" id="KW-0547">Nucleotide-binding</keyword>
<evidence type="ECO:0000256" key="1">
    <source>
        <dbReference type="ARBA" id="ARBA00022598"/>
    </source>
</evidence>
<name>A1ZE81_MICM2</name>
<keyword evidence="2" id="KW-0132">Cell division</keyword>
<keyword evidence="7" id="KW-0131">Cell cycle</keyword>
<keyword evidence="4" id="KW-0067">ATP-binding</keyword>
<organism evidence="12 13">
    <name type="scientific">Microscilla marina ATCC 23134</name>
    <dbReference type="NCBI Taxonomy" id="313606"/>
    <lineage>
        <taxon>Bacteria</taxon>
        <taxon>Pseudomonadati</taxon>
        <taxon>Bacteroidota</taxon>
        <taxon>Cytophagia</taxon>
        <taxon>Cytophagales</taxon>
        <taxon>Microscillaceae</taxon>
        <taxon>Microscilla</taxon>
    </lineage>
</organism>
<accession>A1ZE81</accession>
<keyword evidence="13" id="KW-1185">Reference proteome</keyword>
<dbReference type="GO" id="GO:0008360">
    <property type="term" value="P:regulation of cell shape"/>
    <property type="evidence" value="ECO:0007669"/>
    <property type="project" value="UniProtKB-KW"/>
</dbReference>
<proteinExistence type="predicted"/>
<evidence type="ECO:0000313" key="12">
    <source>
        <dbReference type="EMBL" id="EAY31389.1"/>
    </source>
</evidence>
<evidence type="ECO:0000256" key="3">
    <source>
        <dbReference type="ARBA" id="ARBA00022741"/>
    </source>
</evidence>
<gene>
    <name evidence="12" type="ORF">M23134_04222</name>
</gene>
<dbReference type="GO" id="GO:0009252">
    <property type="term" value="P:peptidoglycan biosynthetic process"/>
    <property type="evidence" value="ECO:0007669"/>
    <property type="project" value="UniProtKB-KW"/>
</dbReference>
<evidence type="ECO:0000256" key="7">
    <source>
        <dbReference type="ARBA" id="ARBA00023306"/>
    </source>
</evidence>
<evidence type="ECO:0000313" key="13">
    <source>
        <dbReference type="Proteomes" id="UP000004095"/>
    </source>
</evidence>
<dbReference type="InterPro" id="IPR000713">
    <property type="entry name" value="Mur_ligase_N"/>
</dbReference>
<dbReference type="Gene3D" id="3.40.50.720">
    <property type="entry name" value="NAD(P)-binding Rossmann-like Domain"/>
    <property type="match status" value="1"/>
</dbReference>
<keyword evidence="8" id="KW-0961">Cell wall biogenesis/degradation</keyword>
<protein>
    <submittedName>
        <fullName evidence="12">Mur ligase family, catalytic domain protein</fullName>
    </submittedName>
</protein>
<dbReference type="EMBL" id="AAWS01000003">
    <property type="protein sequence ID" value="EAY31389.1"/>
    <property type="molecule type" value="Genomic_DNA"/>
</dbReference>
<sequence length="459" mass="51249">MSKTVNKIHFIAIGGSVMHNLAIALHQRGHQVSGSDDYIFDPSKGKLAQHGLLPDEFGWFPEKITDQTDFVILGMHARPDNPELKKAQNMGIKIYSYPEYIYQSFADKQRVVVGGSHGKTTITAMLLHVFKYHGLPCDYIVGAQLAGYNSTVKITADAPVAIIEGDEYLSSPIDRTSKFLHYRPHIGCITGIAWDHINIFKTFEAYTQVFAQFADTFVDGGKLFFNTQDPRVAAICREPRKGITQTPYQEHPHKIVDNQTVLLTEQHGEVKVKLFGNHNMQNLAVAKAMCLQLNLSEAQFYEAIPSFTGASRRMEKIAENNDKAVFKDFAHAPSKVTATTQALKKQYADRNLVACLELHTFSSLNKDFLGQYHNALQKADTAVVFFNPEAIALKKLETINADDIKAAFGQSNLTVFDQSTQLVDFLHAQSWDATNLLMMSSGNFDNLDLKLLAEEIVSN</sequence>
<evidence type="ECO:0000259" key="11">
    <source>
        <dbReference type="Pfam" id="PF08245"/>
    </source>
</evidence>
<keyword evidence="6" id="KW-0573">Peptidoglycan synthesis</keyword>
<dbReference type="InterPro" id="IPR036565">
    <property type="entry name" value="Mur-like_cat_sf"/>
</dbReference>
<dbReference type="InterPro" id="IPR050061">
    <property type="entry name" value="MurCDEF_pg_biosynth"/>
</dbReference>
<reference evidence="12 13" key="1">
    <citation type="submission" date="2007-01" db="EMBL/GenBank/DDBJ databases">
        <authorList>
            <person name="Haygood M."/>
            <person name="Podell S."/>
            <person name="Anderson C."/>
            <person name="Hopkinson B."/>
            <person name="Roe K."/>
            <person name="Barbeau K."/>
            <person name="Gaasterland T."/>
            <person name="Ferriera S."/>
            <person name="Johnson J."/>
            <person name="Kravitz S."/>
            <person name="Beeson K."/>
            <person name="Sutton G."/>
            <person name="Rogers Y.-H."/>
            <person name="Friedman R."/>
            <person name="Frazier M."/>
            <person name="Venter J.C."/>
        </authorList>
    </citation>
    <scope>NUCLEOTIDE SEQUENCE [LARGE SCALE GENOMIC DNA]</scope>
    <source>
        <strain evidence="12 13">ATCC 23134</strain>
    </source>
</reference>